<evidence type="ECO:0000256" key="1">
    <source>
        <dbReference type="SAM" id="MobiDB-lite"/>
    </source>
</evidence>
<feature type="region of interest" description="Disordered" evidence="1">
    <location>
        <begin position="1063"/>
        <end position="1089"/>
    </location>
</feature>
<evidence type="ECO:0000313" key="3">
    <source>
        <dbReference type="Proteomes" id="UP001054837"/>
    </source>
</evidence>
<feature type="compositionally biased region" description="Acidic residues" evidence="1">
    <location>
        <begin position="267"/>
        <end position="278"/>
    </location>
</feature>
<dbReference type="PANTHER" id="PTHR35385">
    <property type="entry name" value="PROTEIN B, PUTATIVE-RELATED-RELATED"/>
    <property type="match status" value="1"/>
</dbReference>
<sequence>MEPCDGDFCLENKLLPKKFKHKILKKRKIDSQNFECELRIALNTYDDVREWLKHFKENTNTEWLLRQRTANEDYVLNELYVCQNSSFGKKRKYDEDEGFSKSDYNCKAAISVKIKKDGKQIHNEDEYFRHGFKAVMKICFIHNHLIDKAENFHHVRGSEETKKAFIGYFTEGMSPSDAIKYHEEALFLEGHEDLGDGGKNPPEHWVHSLYYEWTKQIQSRLQWKSHLTESSAFWRFQNRPNAESRNIIRLHKIPADLNGVQIPESIDISDDEESDSEDQYNRMQRPEVIDISDDEDSDSENQYDSCDEDSTTQVSTNYGNACALSHQSTSSGAPLNFHLVQSSIGKNHVLKAVKNKALNKSSSSPPPIFLSIRKQITLPIPKTKDLGKNNDTYAIKHNEENFKKRLINISTMCSRKNPEGPNFHIVNNTCQAENISMPKNIQVSKSAEKSVIDINDRGKVHVVKGICEKSKKSAINTKPVLLKSEKNVQKPKSNEVCMTKEPVLQSILTRFRDTDEEDDNLTPKTKIKRSAEETTVSNKLSHANKELIPNKSALESVPNPHSQNEPPINDEGKLPSKLENVYKKRLLEYSKEMSEKLFCRFFLQNTKQNFNTKLQKSDALNKKPNISVQSNKQDSKNCQQDDKRSKFRNFEKFCSGQDVQLSEKHKKSDAQNIISDCVEDNKSINNLQLINDTAKVFTLSPKEKFSEKSLQSSIMQSSNSVIFAHQEQCLPSSENTVDNTAQINIQNEFQIQDSKTNYNSLLLCETLQNVNSTESENMIEQSKNLESFDQRCIASLQEDSSVQELPMFSLEESIGSQNVEDSPVQELPMFSLEESIGSQNVEDSQISLSLCSKNSTNDFDAKCMEILDLRSSPMQGIDDPILQNECVPLSESSFDNITQSALSHGFLNNLSKDNNSSLLSEKPCNEKTQTVDIMEISENPRKPSVLGCPLSKDSYNSIVQDYSKQCLENETVEDLQIFPLPLSASPFSKIDDNLLHIIEYSNFRDERYPAGQDQCLPFSQNLAENIVQIHIPDVFQNHDNETNSNHLLSDINRGDKIDKKNKIQHPKRKFPGQNGPSSPSNDFDNPSIQGFSMQLGNSDFVDDSQNFSSPFIKSPFYTIDDKFLELLDQSNCYDECFSVFSETSCDNTDQNKLTEESRNDNINSELDCSLQTFNNLQSGLKVLQPAELLENSCSNIDDVLKEIIAKFSDDEDEMKDFEVEIPQINPLKKLCNNQIKNSKAIRSETFTPIVNLHGAPLFKNLEETAEESVIPEISDTNMQICVVSEFKNHQDFMDDNAVSVSKSAVGNTEDFQFLREIFTCTETDKLFLRQPEDCNHEEVLKKWDLEMRRLRCLLKENANNKSLIAEANRFVDTVKANVITPTELAAFFSSACNLNSK</sequence>
<reference evidence="2 3" key="1">
    <citation type="submission" date="2021-06" db="EMBL/GenBank/DDBJ databases">
        <title>Caerostris darwini draft genome.</title>
        <authorList>
            <person name="Kono N."/>
            <person name="Arakawa K."/>
        </authorList>
    </citation>
    <scope>NUCLEOTIDE SEQUENCE [LARGE SCALE GENOMIC DNA]</scope>
</reference>
<feature type="region of interest" description="Disordered" evidence="1">
    <location>
        <begin position="529"/>
        <end position="576"/>
    </location>
</feature>
<evidence type="ECO:0000313" key="2">
    <source>
        <dbReference type="EMBL" id="GIY17475.1"/>
    </source>
</evidence>
<feature type="compositionally biased region" description="Low complexity" evidence="1">
    <location>
        <begin position="1076"/>
        <end position="1087"/>
    </location>
</feature>
<name>A0AAV4R6Y3_9ARAC</name>
<keyword evidence="3" id="KW-1185">Reference proteome</keyword>
<proteinExistence type="predicted"/>
<feature type="region of interest" description="Disordered" evidence="1">
    <location>
        <begin position="266"/>
        <end position="312"/>
    </location>
</feature>
<feature type="compositionally biased region" description="Acidic residues" evidence="1">
    <location>
        <begin position="290"/>
        <end position="310"/>
    </location>
</feature>
<protein>
    <submittedName>
        <fullName evidence="2">Uncharacterized protein</fullName>
    </submittedName>
</protein>
<dbReference type="PANTHER" id="PTHR35385:SF2">
    <property type="entry name" value="PROTEIN B, PUTATIVE-RELATED"/>
    <property type="match status" value="1"/>
</dbReference>
<dbReference type="Proteomes" id="UP001054837">
    <property type="component" value="Unassembled WGS sequence"/>
</dbReference>
<organism evidence="2 3">
    <name type="scientific">Caerostris darwini</name>
    <dbReference type="NCBI Taxonomy" id="1538125"/>
    <lineage>
        <taxon>Eukaryota</taxon>
        <taxon>Metazoa</taxon>
        <taxon>Ecdysozoa</taxon>
        <taxon>Arthropoda</taxon>
        <taxon>Chelicerata</taxon>
        <taxon>Arachnida</taxon>
        <taxon>Araneae</taxon>
        <taxon>Araneomorphae</taxon>
        <taxon>Entelegynae</taxon>
        <taxon>Araneoidea</taxon>
        <taxon>Araneidae</taxon>
        <taxon>Caerostris</taxon>
    </lineage>
</organism>
<accession>A0AAV4R6Y3</accession>
<gene>
    <name evidence="2" type="primary">AVEN_146592_1</name>
    <name evidence="2" type="ORF">CDAR_436221</name>
</gene>
<dbReference type="EMBL" id="BPLQ01005805">
    <property type="protein sequence ID" value="GIY17475.1"/>
    <property type="molecule type" value="Genomic_DNA"/>
</dbReference>
<comment type="caution">
    <text evidence="2">The sequence shown here is derived from an EMBL/GenBank/DDBJ whole genome shotgun (WGS) entry which is preliminary data.</text>
</comment>